<dbReference type="PANTHER" id="PTHR24406">
    <property type="entry name" value="TRANSCRIPTIONAL REPRESSOR CTCFL-RELATED"/>
    <property type="match status" value="1"/>
</dbReference>
<organism evidence="9 10">
    <name type="scientific">Cloeon dipterum</name>
    <dbReference type="NCBI Taxonomy" id="197152"/>
    <lineage>
        <taxon>Eukaryota</taxon>
        <taxon>Metazoa</taxon>
        <taxon>Ecdysozoa</taxon>
        <taxon>Arthropoda</taxon>
        <taxon>Hexapoda</taxon>
        <taxon>Insecta</taxon>
        <taxon>Pterygota</taxon>
        <taxon>Palaeoptera</taxon>
        <taxon>Ephemeroptera</taxon>
        <taxon>Pisciforma</taxon>
        <taxon>Baetidae</taxon>
        <taxon>Cloeon</taxon>
    </lineage>
</organism>
<dbReference type="InterPro" id="IPR036236">
    <property type="entry name" value="Znf_C2H2_sf"/>
</dbReference>
<dbReference type="InterPro" id="IPR050888">
    <property type="entry name" value="ZnF_C2H2-type_TF"/>
</dbReference>
<dbReference type="Proteomes" id="UP000494165">
    <property type="component" value="Unassembled WGS sequence"/>
</dbReference>
<dbReference type="EMBL" id="CADEPI010000029">
    <property type="protein sequence ID" value="CAB3367191.1"/>
    <property type="molecule type" value="Genomic_DNA"/>
</dbReference>
<dbReference type="InterPro" id="IPR013087">
    <property type="entry name" value="Znf_C2H2_type"/>
</dbReference>
<dbReference type="PROSITE" id="PS50157">
    <property type="entry name" value="ZINC_FINGER_C2H2_2"/>
    <property type="match status" value="3"/>
</dbReference>
<dbReference type="OrthoDB" id="3437960at2759"/>
<dbReference type="Gene3D" id="3.30.160.60">
    <property type="entry name" value="Classic Zinc Finger"/>
    <property type="match status" value="1"/>
</dbReference>
<proteinExistence type="predicted"/>
<evidence type="ECO:0000256" key="5">
    <source>
        <dbReference type="ARBA" id="ARBA00022833"/>
    </source>
</evidence>
<keyword evidence="4 7" id="KW-0863">Zinc-finger</keyword>
<keyword evidence="5" id="KW-0862">Zinc</keyword>
<comment type="subcellular location">
    <subcellularLocation>
        <location evidence="1">Nucleus</location>
    </subcellularLocation>
</comment>
<dbReference type="AlphaFoldDB" id="A0A8S1C537"/>
<protein>
    <recommendedName>
        <fullName evidence="8">C2H2-type domain-containing protein</fullName>
    </recommendedName>
</protein>
<dbReference type="Pfam" id="PF13894">
    <property type="entry name" value="zf-C2H2_4"/>
    <property type="match status" value="1"/>
</dbReference>
<evidence type="ECO:0000256" key="2">
    <source>
        <dbReference type="ARBA" id="ARBA00022723"/>
    </source>
</evidence>
<comment type="caution">
    <text evidence="9">The sequence shown here is derived from an EMBL/GenBank/DDBJ whole genome shotgun (WGS) entry which is preliminary data.</text>
</comment>
<dbReference type="SMART" id="SM00355">
    <property type="entry name" value="ZnF_C2H2"/>
    <property type="match status" value="3"/>
</dbReference>
<sequence length="156" mass="17475">MADTEEGVEEPLEVEVAPEGVLLELECEWCGKAYRQHKRLLNHVAAFHPNDEIAPPAPPAPAATPEKQETKMRLSRSELANLTSLTLKAGETLSSKVIRRDGKFICSICFKSFNFNEPCLNHLHVHLGNTKCKICGRVLSCVTSLKHHMKTHTKRH</sequence>
<evidence type="ECO:0000313" key="10">
    <source>
        <dbReference type="Proteomes" id="UP000494165"/>
    </source>
</evidence>
<keyword evidence="3" id="KW-0677">Repeat</keyword>
<dbReference type="GO" id="GO:0005634">
    <property type="term" value="C:nucleus"/>
    <property type="evidence" value="ECO:0007669"/>
    <property type="project" value="UniProtKB-SubCell"/>
</dbReference>
<feature type="domain" description="C2H2-type" evidence="8">
    <location>
        <begin position="25"/>
        <end position="53"/>
    </location>
</feature>
<keyword evidence="10" id="KW-1185">Reference proteome</keyword>
<dbReference type="PROSITE" id="PS00028">
    <property type="entry name" value="ZINC_FINGER_C2H2_1"/>
    <property type="match status" value="3"/>
</dbReference>
<evidence type="ECO:0000313" key="9">
    <source>
        <dbReference type="EMBL" id="CAB3367191.1"/>
    </source>
</evidence>
<reference evidence="9 10" key="1">
    <citation type="submission" date="2020-04" db="EMBL/GenBank/DDBJ databases">
        <authorList>
            <person name="Alioto T."/>
            <person name="Alioto T."/>
            <person name="Gomez Garrido J."/>
        </authorList>
    </citation>
    <scope>NUCLEOTIDE SEQUENCE [LARGE SCALE GENOMIC DNA]</scope>
</reference>
<keyword evidence="2" id="KW-0479">Metal-binding</keyword>
<accession>A0A8S1C537</accession>
<evidence type="ECO:0000256" key="6">
    <source>
        <dbReference type="ARBA" id="ARBA00023242"/>
    </source>
</evidence>
<gene>
    <name evidence="9" type="ORF">CLODIP_2_CD04300</name>
</gene>
<evidence type="ECO:0000256" key="1">
    <source>
        <dbReference type="ARBA" id="ARBA00004123"/>
    </source>
</evidence>
<name>A0A8S1C537_9INSE</name>
<dbReference type="GO" id="GO:0008270">
    <property type="term" value="F:zinc ion binding"/>
    <property type="evidence" value="ECO:0007669"/>
    <property type="project" value="UniProtKB-KW"/>
</dbReference>
<evidence type="ECO:0000256" key="3">
    <source>
        <dbReference type="ARBA" id="ARBA00022737"/>
    </source>
</evidence>
<evidence type="ECO:0000256" key="4">
    <source>
        <dbReference type="ARBA" id="ARBA00022771"/>
    </source>
</evidence>
<feature type="domain" description="C2H2-type" evidence="8">
    <location>
        <begin position="104"/>
        <end position="131"/>
    </location>
</feature>
<evidence type="ECO:0000256" key="7">
    <source>
        <dbReference type="PROSITE-ProRule" id="PRU00042"/>
    </source>
</evidence>
<evidence type="ECO:0000259" key="8">
    <source>
        <dbReference type="PROSITE" id="PS50157"/>
    </source>
</evidence>
<keyword evidence="6" id="KW-0539">Nucleus</keyword>
<feature type="domain" description="C2H2-type" evidence="8">
    <location>
        <begin position="130"/>
        <end position="156"/>
    </location>
</feature>
<dbReference type="SUPFAM" id="SSF57667">
    <property type="entry name" value="beta-beta-alpha zinc fingers"/>
    <property type="match status" value="1"/>
</dbReference>